<keyword evidence="11 16" id="KW-0067">ATP-binding</keyword>
<evidence type="ECO:0000313" key="18">
    <source>
        <dbReference type="Proteomes" id="UP000247689"/>
    </source>
</evidence>
<dbReference type="CDD" id="cd24015">
    <property type="entry name" value="ASKHA_NBD_PanK-III"/>
    <property type="match status" value="1"/>
</dbReference>
<keyword evidence="18" id="KW-1185">Reference proteome</keyword>
<comment type="catalytic activity">
    <reaction evidence="1 16">
        <text>(R)-pantothenate + ATP = (R)-4'-phosphopantothenate + ADP + H(+)</text>
        <dbReference type="Rhea" id="RHEA:16373"/>
        <dbReference type="ChEBI" id="CHEBI:10986"/>
        <dbReference type="ChEBI" id="CHEBI:15378"/>
        <dbReference type="ChEBI" id="CHEBI:29032"/>
        <dbReference type="ChEBI" id="CHEBI:30616"/>
        <dbReference type="ChEBI" id="CHEBI:456216"/>
        <dbReference type="EC" id="2.7.1.33"/>
    </reaction>
</comment>
<sequence length="284" mass="30960">MFLFIDQGNSRCKYVLTKSVELFKEEAAGAWDSKASSADELKKHLEQFAGFGVKAVIISSVASRETKDLFKQACERTLKITPVFATSTSSYSAKDNSAIGNSAQLSRTLVNTYAKPQALGVDRWLAMIAVFERCVTDFIVIDAGTAITADWVNAQGVHQGGHIVAGKKLLQQSLLGETGGIAWSASHDNQAEGDLFGQNTSAAVSLGADVMVEGYCRQLVRQIISAYKDADNSNNLEIWITGGDGAEVLQWIEQELKLLNKPIKVTLEPRLVFLGLNHWFSVNK</sequence>
<accession>A0A318D9G6</accession>
<dbReference type="InterPro" id="IPR004619">
    <property type="entry name" value="Type_III_PanK"/>
</dbReference>
<dbReference type="RefSeq" id="WP_110201326.1">
    <property type="nucleotide sequence ID" value="NZ_QICH01000002.1"/>
</dbReference>
<keyword evidence="13 16" id="KW-0173">Coenzyme A biosynthesis</keyword>
<dbReference type="AlphaFoldDB" id="A0A318D9G6"/>
<keyword evidence="16" id="KW-0479">Metal-binding</keyword>
<dbReference type="GO" id="GO:0004594">
    <property type="term" value="F:pantothenate kinase activity"/>
    <property type="evidence" value="ECO:0007669"/>
    <property type="project" value="UniProtKB-UniRule"/>
</dbReference>
<comment type="function">
    <text evidence="16">Catalyzes the phosphorylation of pantothenate (Pan), the first step in CoA biosynthesis.</text>
</comment>
<comment type="pathway">
    <text evidence="4 16">Cofactor biosynthesis; coenzyme A biosynthesis; CoA from (R)-pantothenate: step 1/5.</text>
</comment>
<dbReference type="InterPro" id="IPR043129">
    <property type="entry name" value="ATPase_NBD"/>
</dbReference>
<evidence type="ECO:0000256" key="15">
    <source>
        <dbReference type="ARBA" id="ARBA00040883"/>
    </source>
</evidence>
<dbReference type="NCBIfam" id="TIGR00671">
    <property type="entry name" value="baf"/>
    <property type="match status" value="1"/>
</dbReference>
<dbReference type="GO" id="GO:0005737">
    <property type="term" value="C:cytoplasm"/>
    <property type="evidence" value="ECO:0007669"/>
    <property type="project" value="UniProtKB-SubCell"/>
</dbReference>
<feature type="binding site" evidence="16">
    <location>
        <position position="145"/>
    </location>
    <ligand>
        <name>ATP</name>
        <dbReference type="ChEBI" id="CHEBI:30616"/>
    </ligand>
</feature>
<evidence type="ECO:0000256" key="6">
    <source>
        <dbReference type="ARBA" id="ARBA00012102"/>
    </source>
</evidence>
<comment type="cofactor">
    <cofactor evidence="2">
        <name>K(+)</name>
        <dbReference type="ChEBI" id="CHEBI:29103"/>
    </cofactor>
</comment>
<reference evidence="17 18" key="1">
    <citation type="submission" date="2018-05" db="EMBL/GenBank/DDBJ databases">
        <title>Kangiella spongicola genome sequence.</title>
        <authorList>
            <person name="Maclea K.S."/>
            <person name="Goen A.E."/>
            <person name="Kelley C."/>
            <person name="Underriner A."/>
            <person name="Silverwood T."/>
            <person name="Trachtenberg A.M."/>
        </authorList>
    </citation>
    <scope>NUCLEOTIDE SEQUENCE [LARGE SCALE GENOMIC DNA]</scope>
    <source>
        <strain evidence="17 18">ATCC BAA-2076</strain>
    </source>
</reference>
<dbReference type="GO" id="GO:0015937">
    <property type="term" value="P:coenzyme A biosynthetic process"/>
    <property type="evidence" value="ECO:0007669"/>
    <property type="project" value="UniProtKB-UniRule"/>
</dbReference>
<evidence type="ECO:0000256" key="8">
    <source>
        <dbReference type="ARBA" id="ARBA00022679"/>
    </source>
</evidence>
<comment type="similarity">
    <text evidence="14 16">Belongs to the type III pantothenate kinase family.</text>
</comment>
<dbReference type="Gene3D" id="3.30.420.40">
    <property type="match status" value="2"/>
</dbReference>
<feature type="binding site" evidence="16">
    <location>
        <begin position="6"/>
        <end position="13"/>
    </location>
    <ligand>
        <name>ATP</name>
        <dbReference type="ChEBI" id="CHEBI:30616"/>
    </ligand>
</feature>
<dbReference type="PANTHER" id="PTHR34265">
    <property type="entry name" value="TYPE III PANTOTHENATE KINASE"/>
    <property type="match status" value="1"/>
</dbReference>
<dbReference type="HAMAP" id="MF_01274">
    <property type="entry name" value="Pantothen_kinase_3"/>
    <property type="match status" value="1"/>
</dbReference>
<name>A0A318D9G6_9GAMM</name>
<dbReference type="SUPFAM" id="SSF53067">
    <property type="entry name" value="Actin-like ATPase domain"/>
    <property type="match status" value="2"/>
</dbReference>
<evidence type="ECO:0000256" key="11">
    <source>
        <dbReference type="ARBA" id="ARBA00022840"/>
    </source>
</evidence>
<feature type="binding site" evidence="16">
    <location>
        <position position="142"/>
    </location>
    <ligand>
        <name>K(+)</name>
        <dbReference type="ChEBI" id="CHEBI:29103"/>
    </ligand>
</feature>
<dbReference type="GO" id="GO:0005524">
    <property type="term" value="F:ATP binding"/>
    <property type="evidence" value="ECO:0007669"/>
    <property type="project" value="UniProtKB-UniRule"/>
</dbReference>
<gene>
    <name evidence="16" type="primary">coaX</name>
    <name evidence="17" type="ORF">DL796_08890</name>
</gene>
<keyword evidence="7 16" id="KW-0963">Cytoplasm</keyword>
<comment type="caution">
    <text evidence="17">The sequence shown here is derived from an EMBL/GenBank/DDBJ whole genome shotgun (WGS) entry which is preliminary data.</text>
</comment>
<evidence type="ECO:0000256" key="10">
    <source>
        <dbReference type="ARBA" id="ARBA00022777"/>
    </source>
</evidence>
<evidence type="ECO:0000256" key="1">
    <source>
        <dbReference type="ARBA" id="ARBA00001206"/>
    </source>
</evidence>
<feature type="binding site" evidence="16">
    <location>
        <position position="113"/>
    </location>
    <ligand>
        <name>substrate</name>
    </ligand>
</feature>
<keyword evidence="10 16" id="KW-0418">Kinase</keyword>
<feature type="binding site" evidence="16">
    <location>
        <begin position="120"/>
        <end position="123"/>
    </location>
    <ligand>
        <name>substrate</name>
    </ligand>
</feature>
<dbReference type="OrthoDB" id="9781305at2"/>
<evidence type="ECO:0000256" key="7">
    <source>
        <dbReference type="ARBA" id="ARBA00022490"/>
    </source>
</evidence>
<evidence type="ECO:0000313" key="17">
    <source>
        <dbReference type="EMBL" id="PXF63527.1"/>
    </source>
</evidence>
<evidence type="ECO:0000256" key="16">
    <source>
        <dbReference type="HAMAP-Rule" id="MF_01274"/>
    </source>
</evidence>
<evidence type="ECO:0000256" key="14">
    <source>
        <dbReference type="ARBA" id="ARBA00038036"/>
    </source>
</evidence>
<keyword evidence="8 16" id="KW-0808">Transferase</keyword>
<dbReference type="EMBL" id="QICH01000002">
    <property type="protein sequence ID" value="PXF63527.1"/>
    <property type="molecule type" value="Genomic_DNA"/>
</dbReference>
<comment type="subunit">
    <text evidence="5 16">Homodimer.</text>
</comment>
<dbReference type="Pfam" id="PF03309">
    <property type="entry name" value="Pan_kinase"/>
    <property type="match status" value="1"/>
</dbReference>
<dbReference type="EC" id="2.7.1.33" evidence="6 16"/>
<dbReference type="UniPathway" id="UPA00241">
    <property type="reaction ID" value="UER00352"/>
</dbReference>
<comment type="subcellular location">
    <subcellularLocation>
        <location evidence="3 16">Cytoplasm</location>
    </subcellularLocation>
</comment>
<evidence type="ECO:0000256" key="9">
    <source>
        <dbReference type="ARBA" id="ARBA00022741"/>
    </source>
</evidence>
<feature type="binding site" evidence="16">
    <location>
        <position position="200"/>
    </location>
    <ligand>
        <name>substrate</name>
    </ligand>
</feature>
<evidence type="ECO:0000256" key="2">
    <source>
        <dbReference type="ARBA" id="ARBA00001958"/>
    </source>
</evidence>
<evidence type="ECO:0000256" key="3">
    <source>
        <dbReference type="ARBA" id="ARBA00004496"/>
    </source>
</evidence>
<dbReference type="Proteomes" id="UP000247689">
    <property type="component" value="Unassembled WGS sequence"/>
</dbReference>
<keyword evidence="12 16" id="KW-0630">Potassium</keyword>
<feature type="active site" description="Proton acceptor" evidence="16">
    <location>
        <position position="122"/>
    </location>
</feature>
<comment type="cofactor">
    <cofactor evidence="16">
        <name>NH4(+)</name>
        <dbReference type="ChEBI" id="CHEBI:28938"/>
    </cofactor>
    <cofactor evidence="16">
        <name>K(+)</name>
        <dbReference type="ChEBI" id="CHEBI:29103"/>
    </cofactor>
    <text evidence="16">A monovalent cation. Ammonium or potassium.</text>
</comment>
<organism evidence="17 18">
    <name type="scientific">Kangiella spongicola</name>
    <dbReference type="NCBI Taxonomy" id="796379"/>
    <lineage>
        <taxon>Bacteria</taxon>
        <taxon>Pseudomonadati</taxon>
        <taxon>Pseudomonadota</taxon>
        <taxon>Gammaproteobacteria</taxon>
        <taxon>Kangiellales</taxon>
        <taxon>Kangiellaceae</taxon>
        <taxon>Kangiella</taxon>
    </lineage>
</organism>
<evidence type="ECO:0000256" key="12">
    <source>
        <dbReference type="ARBA" id="ARBA00022958"/>
    </source>
</evidence>
<dbReference type="GO" id="GO:0046872">
    <property type="term" value="F:metal ion binding"/>
    <property type="evidence" value="ECO:0007669"/>
    <property type="project" value="UniProtKB-KW"/>
</dbReference>
<protein>
    <recommendedName>
        <fullName evidence="15 16">Type III pantothenate kinase</fullName>
        <ecNumber evidence="6 16">2.7.1.33</ecNumber>
    </recommendedName>
    <alternativeName>
        <fullName evidence="16">PanK-III</fullName>
    </alternativeName>
    <alternativeName>
        <fullName evidence="16">Pantothenic acid kinase</fullName>
    </alternativeName>
</protein>
<dbReference type="PANTHER" id="PTHR34265:SF1">
    <property type="entry name" value="TYPE III PANTOTHENATE KINASE"/>
    <property type="match status" value="1"/>
</dbReference>
<keyword evidence="9 16" id="KW-0547">Nucleotide-binding</keyword>
<evidence type="ECO:0000256" key="13">
    <source>
        <dbReference type="ARBA" id="ARBA00022993"/>
    </source>
</evidence>
<proteinExistence type="inferred from homology"/>
<evidence type="ECO:0000256" key="5">
    <source>
        <dbReference type="ARBA" id="ARBA00011738"/>
    </source>
</evidence>
<evidence type="ECO:0000256" key="4">
    <source>
        <dbReference type="ARBA" id="ARBA00005225"/>
    </source>
</evidence>